<dbReference type="InterPro" id="IPR010982">
    <property type="entry name" value="Lambda_DNA-bd_dom_sf"/>
</dbReference>
<dbReference type="InterPro" id="IPR001387">
    <property type="entry name" value="Cro/C1-type_HTH"/>
</dbReference>
<dbReference type="KEGG" id="caul:KCG34_12255"/>
<evidence type="ECO:0000313" key="2">
    <source>
        <dbReference type="EMBL" id="QUD90578.1"/>
    </source>
</evidence>
<dbReference type="EMBL" id="CP073078">
    <property type="protein sequence ID" value="QUD90578.1"/>
    <property type="molecule type" value="Genomic_DNA"/>
</dbReference>
<sequence length="85" mass="9390">MRRWVSSPSYRATLETLVAARYECGLSQKAVADILGKPPSFIAKIDLGERRLDLVEFVTIARALGLTPEDLMARIAAKLPGDLEF</sequence>
<dbReference type="Gene3D" id="1.10.260.40">
    <property type="entry name" value="lambda repressor-like DNA-binding domains"/>
    <property type="match status" value="1"/>
</dbReference>
<dbReference type="Pfam" id="PF01381">
    <property type="entry name" value="HTH_3"/>
    <property type="match status" value="1"/>
</dbReference>
<organism evidence="2 3">
    <name type="scientific">Phenylobacterium montanum</name>
    <dbReference type="NCBI Taxonomy" id="2823693"/>
    <lineage>
        <taxon>Bacteria</taxon>
        <taxon>Pseudomonadati</taxon>
        <taxon>Pseudomonadota</taxon>
        <taxon>Alphaproteobacteria</taxon>
        <taxon>Caulobacterales</taxon>
        <taxon>Caulobacteraceae</taxon>
        <taxon>Phenylobacterium</taxon>
    </lineage>
</organism>
<name>A0A975G4S6_9CAUL</name>
<dbReference type="SMART" id="SM00530">
    <property type="entry name" value="HTH_XRE"/>
    <property type="match status" value="1"/>
</dbReference>
<keyword evidence="3" id="KW-1185">Reference proteome</keyword>
<dbReference type="Proteomes" id="UP000676409">
    <property type="component" value="Chromosome"/>
</dbReference>
<evidence type="ECO:0000259" key="1">
    <source>
        <dbReference type="PROSITE" id="PS50943"/>
    </source>
</evidence>
<dbReference type="GO" id="GO:0003677">
    <property type="term" value="F:DNA binding"/>
    <property type="evidence" value="ECO:0007669"/>
    <property type="project" value="InterPro"/>
</dbReference>
<dbReference type="CDD" id="cd00093">
    <property type="entry name" value="HTH_XRE"/>
    <property type="match status" value="1"/>
</dbReference>
<accession>A0A975G4S6</accession>
<dbReference type="PROSITE" id="PS50943">
    <property type="entry name" value="HTH_CROC1"/>
    <property type="match status" value="1"/>
</dbReference>
<dbReference type="SUPFAM" id="SSF47413">
    <property type="entry name" value="lambda repressor-like DNA-binding domains"/>
    <property type="match status" value="1"/>
</dbReference>
<evidence type="ECO:0000313" key="3">
    <source>
        <dbReference type="Proteomes" id="UP000676409"/>
    </source>
</evidence>
<reference evidence="2" key="1">
    <citation type="submission" date="2021-04" db="EMBL/GenBank/DDBJ databases">
        <title>The complete genome sequence of Caulobacter sp. S6.</title>
        <authorList>
            <person name="Tang Y."/>
            <person name="Ouyang W."/>
            <person name="Liu Q."/>
            <person name="Huang B."/>
            <person name="Guo Z."/>
            <person name="Lei P."/>
        </authorList>
    </citation>
    <scope>NUCLEOTIDE SEQUENCE</scope>
    <source>
        <strain evidence="2">S6</strain>
    </source>
</reference>
<dbReference type="RefSeq" id="WP_211940628.1">
    <property type="nucleotide sequence ID" value="NZ_CP073078.1"/>
</dbReference>
<gene>
    <name evidence="2" type="ORF">KCG34_12255</name>
</gene>
<feature type="domain" description="HTH cro/C1-type" evidence="1">
    <location>
        <begin position="17"/>
        <end position="71"/>
    </location>
</feature>
<proteinExistence type="predicted"/>
<protein>
    <submittedName>
        <fullName evidence="2">Helix-turn-helix transcriptional regulator</fullName>
    </submittedName>
</protein>
<dbReference type="AlphaFoldDB" id="A0A975G4S6"/>